<evidence type="ECO:0000313" key="1">
    <source>
        <dbReference type="EMBL" id="MFB5679722.1"/>
    </source>
</evidence>
<dbReference type="RefSeq" id="WP_375523560.1">
    <property type="nucleotide sequence ID" value="NZ_JBHILM010000002.1"/>
</dbReference>
<protein>
    <submittedName>
        <fullName evidence="1">Uncharacterized protein</fullName>
    </submittedName>
</protein>
<sequence length="64" mass="7107">MKKKNMRRIVRDLHQLLPLGVLSLLALLTVVMVCAQLLLHIPAAARHISPISEMEGWPLDANGL</sequence>
<accession>A0ABV5B2K7</accession>
<dbReference type="Proteomes" id="UP001580407">
    <property type="component" value="Unassembled WGS sequence"/>
</dbReference>
<gene>
    <name evidence="1" type="ORF">ACE3NQ_02180</name>
</gene>
<comment type="caution">
    <text evidence="1">The sequence shown here is derived from an EMBL/GenBank/DDBJ whole genome shotgun (WGS) entry which is preliminary data.</text>
</comment>
<proteinExistence type="predicted"/>
<organism evidence="1 2">
    <name type="scientific">Paenibacillus terreus</name>
    <dbReference type="NCBI Taxonomy" id="1387834"/>
    <lineage>
        <taxon>Bacteria</taxon>
        <taxon>Bacillati</taxon>
        <taxon>Bacillota</taxon>
        <taxon>Bacilli</taxon>
        <taxon>Bacillales</taxon>
        <taxon>Paenibacillaceae</taxon>
        <taxon>Paenibacillus</taxon>
    </lineage>
</organism>
<name>A0ABV5B2K7_9BACL</name>
<reference evidence="1 2" key="1">
    <citation type="submission" date="2024-09" db="EMBL/GenBank/DDBJ databases">
        <authorList>
            <person name="Ruan L."/>
        </authorList>
    </citation>
    <scope>NUCLEOTIDE SEQUENCE [LARGE SCALE GENOMIC DNA]</scope>
    <source>
        <strain evidence="1 2">D33</strain>
    </source>
</reference>
<keyword evidence="2" id="KW-1185">Reference proteome</keyword>
<dbReference type="EMBL" id="JBHILM010000002">
    <property type="protein sequence ID" value="MFB5679722.1"/>
    <property type="molecule type" value="Genomic_DNA"/>
</dbReference>
<evidence type="ECO:0000313" key="2">
    <source>
        <dbReference type="Proteomes" id="UP001580407"/>
    </source>
</evidence>